<gene>
    <name evidence="2" type="ORF">IPN75_13045</name>
</gene>
<dbReference type="Proteomes" id="UP000808146">
    <property type="component" value="Unassembled WGS sequence"/>
</dbReference>
<organism evidence="2 3">
    <name type="scientific">Candidatus Dechloromonas phosphorivorans</name>
    <dbReference type="NCBI Taxonomy" id="2899244"/>
    <lineage>
        <taxon>Bacteria</taxon>
        <taxon>Pseudomonadati</taxon>
        <taxon>Pseudomonadota</taxon>
        <taxon>Betaproteobacteria</taxon>
        <taxon>Rhodocyclales</taxon>
        <taxon>Azonexaceae</taxon>
        <taxon>Dechloromonas</taxon>
    </lineage>
</organism>
<feature type="transmembrane region" description="Helical" evidence="1">
    <location>
        <begin position="31"/>
        <end position="50"/>
    </location>
</feature>
<proteinExistence type="predicted"/>
<protein>
    <submittedName>
        <fullName evidence="2">CDP-alcohol phosphatidyltransferase family protein</fullName>
    </submittedName>
</protein>
<sequence length="200" mass="21237">MTLHALKPRFQGWLRPLVGTTARAGITANQVTVAAAVISLVVGACVAWRLPDTRAFVLIPFWMLLRMAFNAIDGMLAREFGQQSRLGAYLNELTDVIADTVLYLPFAFIAPFAPAWVGAVIVLAVISEYAGALGALVGASRRYEGPMGKSDRAFVFGALGLWVGLASPLPAWAAGVMPVLAALIALTIINRVRGGLNEST</sequence>
<dbReference type="GO" id="GO:0016780">
    <property type="term" value="F:phosphotransferase activity, for other substituted phosphate groups"/>
    <property type="evidence" value="ECO:0007669"/>
    <property type="project" value="InterPro"/>
</dbReference>
<comment type="caution">
    <text evidence="2">The sequence shown here is derived from an EMBL/GenBank/DDBJ whole genome shotgun (WGS) entry which is preliminary data.</text>
</comment>
<dbReference type="InterPro" id="IPR043130">
    <property type="entry name" value="CDP-OH_PTrfase_TM_dom"/>
</dbReference>
<dbReference type="GO" id="GO:0016020">
    <property type="term" value="C:membrane"/>
    <property type="evidence" value="ECO:0007669"/>
    <property type="project" value="InterPro"/>
</dbReference>
<evidence type="ECO:0000313" key="3">
    <source>
        <dbReference type="Proteomes" id="UP000808146"/>
    </source>
</evidence>
<feature type="transmembrane region" description="Helical" evidence="1">
    <location>
        <begin position="115"/>
        <end position="137"/>
    </location>
</feature>
<feature type="transmembrane region" description="Helical" evidence="1">
    <location>
        <begin position="149"/>
        <end position="165"/>
    </location>
</feature>
<dbReference type="Gene3D" id="1.20.120.1760">
    <property type="match status" value="1"/>
</dbReference>
<keyword evidence="1" id="KW-0812">Transmembrane</keyword>
<keyword evidence="1" id="KW-0472">Membrane</keyword>
<dbReference type="InterPro" id="IPR000462">
    <property type="entry name" value="CDP-OH_P_trans"/>
</dbReference>
<dbReference type="EMBL" id="JADKBR010000017">
    <property type="protein sequence ID" value="MBK8891222.1"/>
    <property type="molecule type" value="Genomic_DNA"/>
</dbReference>
<keyword evidence="1" id="KW-1133">Transmembrane helix</keyword>
<evidence type="ECO:0000313" key="2">
    <source>
        <dbReference type="EMBL" id="MBK8891222.1"/>
    </source>
</evidence>
<dbReference type="AlphaFoldDB" id="A0A9D7LVZ4"/>
<name>A0A9D7LVZ4_9RHOO</name>
<dbReference type="GO" id="GO:0008654">
    <property type="term" value="P:phospholipid biosynthetic process"/>
    <property type="evidence" value="ECO:0007669"/>
    <property type="project" value="InterPro"/>
</dbReference>
<dbReference type="Pfam" id="PF01066">
    <property type="entry name" value="CDP-OH_P_transf"/>
    <property type="match status" value="1"/>
</dbReference>
<accession>A0A9D7LVZ4</accession>
<reference evidence="2" key="1">
    <citation type="submission" date="2020-10" db="EMBL/GenBank/DDBJ databases">
        <title>Connecting structure to function with the recovery of over 1000 high-quality activated sludge metagenome-assembled genomes encoding full-length rRNA genes using long-read sequencing.</title>
        <authorList>
            <person name="Singleton C.M."/>
            <person name="Petriglieri F."/>
            <person name="Kristensen J.M."/>
            <person name="Kirkegaard R.H."/>
            <person name="Michaelsen T.Y."/>
            <person name="Andersen M.H."/>
            <person name="Karst S.M."/>
            <person name="Dueholm M.S."/>
            <person name="Nielsen P.H."/>
            <person name="Albertsen M."/>
        </authorList>
    </citation>
    <scope>NUCLEOTIDE SEQUENCE</scope>
    <source>
        <strain evidence="2">OdNE_18-Q3-R46-58_BAT3C.305</strain>
    </source>
</reference>
<feature type="transmembrane region" description="Helical" evidence="1">
    <location>
        <begin position="56"/>
        <end position="76"/>
    </location>
</feature>
<evidence type="ECO:0000256" key="1">
    <source>
        <dbReference type="SAM" id="Phobius"/>
    </source>
</evidence>